<gene>
    <name evidence="3" type="ORF">BN869_000000063_1</name>
</gene>
<keyword evidence="1" id="KW-0732">Signal</keyword>
<dbReference type="InterPro" id="IPR011050">
    <property type="entry name" value="Pectin_lyase_fold/virulence"/>
</dbReference>
<dbReference type="InterPro" id="IPR039279">
    <property type="entry name" value="QRT3-like"/>
</dbReference>
<feature type="domain" description="Rhamnogalacturonase A/B/Epimerase-like pectate lyase" evidence="2">
    <location>
        <begin position="423"/>
        <end position="484"/>
    </location>
</feature>
<evidence type="ECO:0000256" key="1">
    <source>
        <dbReference type="SAM" id="SignalP"/>
    </source>
</evidence>
<protein>
    <recommendedName>
        <fullName evidence="2">Rhamnogalacturonase A/B/Epimerase-like pectate lyase domain-containing protein</fullName>
    </recommendedName>
</protein>
<dbReference type="CDD" id="cd23668">
    <property type="entry name" value="GH55_beta13glucanase-like"/>
    <property type="match status" value="1"/>
</dbReference>
<organism evidence="3">
    <name type="scientific">Bionectria ochroleuca</name>
    <name type="common">Gliocladium roseum</name>
    <dbReference type="NCBI Taxonomy" id="29856"/>
    <lineage>
        <taxon>Eukaryota</taxon>
        <taxon>Fungi</taxon>
        <taxon>Dikarya</taxon>
        <taxon>Ascomycota</taxon>
        <taxon>Pezizomycotina</taxon>
        <taxon>Sordariomycetes</taxon>
        <taxon>Hypocreomycetidae</taxon>
        <taxon>Hypocreales</taxon>
        <taxon>Bionectriaceae</taxon>
        <taxon>Clonostachys</taxon>
    </lineage>
</organism>
<feature type="chain" id="PRO_5002130901" description="Rhamnogalacturonase A/B/Epimerase-like pectate lyase domain-containing protein" evidence="1">
    <location>
        <begin position="24"/>
        <end position="791"/>
    </location>
</feature>
<dbReference type="InterPro" id="IPR012334">
    <property type="entry name" value="Pectin_lyas_fold"/>
</dbReference>
<dbReference type="InterPro" id="IPR024535">
    <property type="entry name" value="RHGA/B-epi-like_pectate_lyase"/>
</dbReference>
<dbReference type="FunFam" id="2.160.20.10:FF:000023">
    <property type="entry name" value="Exo-beta-1,3-glucanase Exg0"/>
    <property type="match status" value="1"/>
</dbReference>
<dbReference type="AlphaFoldDB" id="A0A0B7JGY2"/>
<feature type="signal peptide" evidence="1">
    <location>
        <begin position="1"/>
        <end position="23"/>
    </location>
</feature>
<dbReference type="EMBL" id="CDPU01000001">
    <property type="protein sequence ID" value="CEO44008.1"/>
    <property type="molecule type" value="Genomic_DNA"/>
</dbReference>
<dbReference type="PANTHER" id="PTHR33928:SF2">
    <property type="entry name" value="PECTATE LYASE SUPERFAMILY PROTEIN DOMAIN-CONTAINING PROTEIN-RELATED"/>
    <property type="match status" value="1"/>
</dbReference>
<proteinExistence type="predicted"/>
<sequence length="791" mass="85156">MGLSSLLTTGLLALRLFALEAAASPAPAPAPFPVADQTANVSTQAASSWWFSSIERTGAVPFGTSGSDYPVFRNVKDYGAKGDGSSDDTVAINAAITAGNNRCGLGCDSSTTTPALVYFPPGTYIVSKPIVAYYYTHLIGDLSDVPTLKSSANFEGMAVIDANPYANTGDNWFTNQNNFFRQIRNFKIDVTSQPKTSGTGIHWQVAQATSLQNIEFFMIEDSSEDNAQQGIFMENGSGGFITDLVFHGGKYGAFFGSQQFTARNLSFYNCNTAIYQIWNWVWNYHGLTIKNCGVGLDLTSGGNAQTVGTVIVQDGVFSDTPVAIKSLYDPAQAGTNGTLIIDNTDFTSNVPVAVSNGGTGATVLPGNQKVSSFVQGRSYTGSSGQAVQATQTAPTKPAVLLDDAGRVFVRSKPQYADVDASKFISVKTKGAKGDGKTDDTAAIQAAFDGAAEGEIVYFPHGAYIISDTVKVPKNIKIVGEIWPLIMAGGANSKFLDQANPKPMLQVGQPGDVGNVEISDLMIETQGPQPGAILMEWNLEAASKGSAGLWDVHFRIGGSAGTNLQSDKCSKTPQQTTPANPECIGAFMLMHITKTGSVYMENNWLWVSDHELDRSDFNQINIYNGRGLLIESTKPVWLWGTASEHNVLYNYHLQGAQNVYMSVIQTETAYMQGNPDAKTPFTANSKYFDPDWAECTGERCAKTWGLRIHDSSDIFFYGGGLYSFFENYTQECLDTEDCQQNMIEVENSKVHMYGVNTKASTNVITSGGKGLMTHLPDNESTFCAALAYFSSA</sequence>
<dbReference type="SUPFAM" id="SSF51126">
    <property type="entry name" value="Pectin lyase-like"/>
    <property type="match status" value="2"/>
</dbReference>
<evidence type="ECO:0000313" key="3">
    <source>
        <dbReference type="EMBL" id="CEO44008.1"/>
    </source>
</evidence>
<dbReference type="GO" id="GO:0004650">
    <property type="term" value="F:polygalacturonase activity"/>
    <property type="evidence" value="ECO:0007669"/>
    <property type="project" value="InterPro"/>
</dbReference>
<dbReference type="Gene3D" id="2.160.20.10">
    <property type="entry name" value="Single-stranded right-handed beta-helix, Pectin lyase-like"/>
    <property type="match status" value="2"/>
</dbReference>
<accession>A0A0B7JGY2</accession>
<dbReference type="PANTHER" id="PTHR33928">
    <property type="entry name" value="POLYGALACTURONASE QRT3"/>
    <property type="match status" value="1"/>
</dbReference>
<feature type="domain" description="Rhamnogalacturonase A/B/Epimerase-like pectate lyase" evidence="2">
    <location>
        <begin position="72"/>
        <end position="297"/>
    </location>
</feature>
<evidence type="ECO:0000259" key="2">
    <source>
        <dbReference type="Pfam" id="PF12708"/>
    </source>
</evidence>
<dbReference type="Pfam" id="PF12708">
    <property type="entry name" value="Pect-lyase_RHGA_epim"/>
    <property type="match status" value="2"/>
</dbReference>
<reference evidence="3" key="1">
    <citation type="submission" date="2015-01" db="EMBL/GenBank/DDBJ databases">
        <authorList>
            <person name="Durling Mikael"/>
        </authorList>
    </citation>
    <scope>NUCLEOTIDE SEQUENCE</scope>
</reference>
<name>A0A0B7JGY2_BIOOC</name>